<proteinExistence type="predicted"/>
<name>A0ABY3FT03_9BACI</name>
<organism evidence="1 2">
    <name type="scientific">Bacillus paralicheniformis</name>
    <dbReference type="NCBI Taxonomy" id="1648923"/>
    <lineage>
        <taxon>Bacteria</taxon>
        <taxon>Bacillati</taxon>
        <taxon>Bacillota</taxon>
        <taxon>Bacilli</taxon>
        <taxon>Bacillales</taxon>
        <taxon>Bacillaceae</taxon>
        <taxon>Bacillus</taxon>
    </lineage>
</organism>
<keyword evidence="2" id="KW-1185">Reference proteome</keyword>
<dbReference type="Proteomes" id="UP000429980">
    <property type="component" value="Unassembled WGS sequence"/>
</dbReference>
<evidence type="ECO:0000313" key="1">
    <source>
        <dbReference type="EMBL" id="TWL35870.1"/>
    </source>
</evidence>
<reference evidence="1 2" key="1">
    <citation type="submission" date="2019-06" db="EMBL/GenBank/DDBJ databases">
        <title>Genome sequence analysis of &gt;100 Bacillus licheniformis strains suggests intrinsic resistance to this species.</title>
        <authorList>
            <person name="Wels M."/>
            <person name="Siezen R.J."/>
            <person name="Johansen E."/>
            <person name="Stuer-Lauridsen B."/>
            <person name="Bjerre K."/>
            <person name="Nielsen B.K.K."/>
        </authorList>
    </citation>
    <scope>NUCLEOTIDE SEQUENCE [LARGE SCALE GENOMIC DNA]</scope>
    <source>
        <strain evidence="1 2">BAC-15381</strain>
    </source>
</reference>
<dbReference type="EMBL" id="NILF01000056">
    <property type="protein sequence ID" value="TWL35870.1"/>
    <property type="molecule type" value="Genomic_DNA"/>
</dbReference>
<gene>
    <name evidence="1" type="ORF">CHCC15381_1804</name>
</gene>
<protein>
    <submittedName>
        <fullName evidence="1">Uncharacterized protein</fullName>
    </submittedName>
</protein>
<comment type="caution">
    <text evidence="1">The sequence shown here is derived from an EMBL/GenBank/DDBJ whole genome shotgun (WGS) entry which is preliminary data.</text>
</comment>
<accession>A0ABY3FT03</accession>
<sequence>MKVKKVLKQFFNLEFIEFENYDPEWLQVFDAPLERFILIFSTLLPSSSL</sequence>
<evidence type="ECO:0000313" key="2">
    <source>
        <dbReference type="Proteomes" id="UP000429980"/>
    </source>
</evidence>